<protein>
    <recommendedName>
        <fullName evidence="4">HMG box domain-containing protein</fullName>
    </recommendedName>
</protein>
<keyword evidence="2" id="KW-0539">Nucleus</keyword>
<evidence type="ECO:0000313" key="5">
    <source>
        <dbReference type="EMBL" id="KAG8195688.1"/>
    </source>
</evidence>
<dbReference type="InterPro" id="IPR036910">
    <property type="entry name" value="HMG_box_dom_sf"/>
</dbReference>
<dbReference type="Proteomes" id="UP000827092">
    <property type="component" value="Unassembled WGS sequence"/>
</dbReference>
<feature type="region of interest" description="Disordered" evidence="3">
    <location>
        <begin position="112"/>
        <end position="166"/>
    </location>
</feature>
<feature type="compositionally biased region" description="Polar residues" evidence="3">
    <location>
        <begin position="115"/>
        <end position="133"/>
    </location>
</feature>
<feature type="compositionally biased region" description="Low complexity" evidence="3">
    <location>
        <begin position="134"/>
        <end position="166"/>
    </location>
</feature>
<evidence type="ECO:0000256" key="2">
    <source>
        <dbReference type="PROSITE-ProRule" id="PRU00267"/>
    </source>
</evidence>
<name>A0AAV6VHU2_9ARAC</name>
<proteinExistence type="predicted"/>
<comment type="caution">
    <text evidence="5">The sequence shown here is derived from an EMBL/GenBank/DDBJ whole genome shotgun (WGS) entry which is preliminary data.</text>
</comment>
<accession>A0AAV6VHU2</accession>
<dbReference type="EMBL" id="JAFNEN010000081">
    <property type="protein sequence ID" value="KAG8195688.1"/>
    <property type="molecule type" value="Genomic_DNA"/>
</dbReference>
<dbReference type="GO" id="GO:0005634">
    <property type="term" value="C:nucleus"/>
    <property type="evidence" value="ECO:0007669"/>
    <property type="project" value="UniProtKB-UniRule"/>
</dbReference>
<evidence type="ECO:0000313" key="6">
    <source>
        <dbReference type="Proteomes" id="UP000827092"/>
    </source>
</evidence>
<dbReference type="Gene3D" id="1.10.30.10">
    <property type="entry name" value="High mobility group box domain"/>
    <property type="match status" value="1"/>
</dbReference>
<dbReference type="InterPro" id="IPR050140">
    <property type="entry name" value="SRY-related_HMG-box_TF-like"/>
</dbReference>
<reference evidence="5 6" key="1">
    <citation type="journal article" date="2022" name="Nat. Ecol. Evol.">
        <title>A masculinizing supergene underlies an exaggerated male reproductive morph in a spider.</title>
        <authorList>
            <person name="Hendrickx F."/>
            <person name="De Corte Z."/>
            <person name="Sonet G."/>
            <person name="Van Belleghem S.M."/>
            <person name="Kostlbacher S."/>
            <person name="Vangestel C."/>
        </authorList>
    </citation>
    <scope>NUCLEOTIDE SEQUENCE [LARGE SCALE GENOMIC DNA]</scope>
    <source>
        <strain evidence="5">W744_W776</strain>
    </source>
</reference>
<evidence type="ECO:0000259" key="4">
    <source>
        <dbReference type="PROSITE" id="PS50118"/>
    </source>
</evidence>
<evidence type="ECO:0000256" key="3">
    <source>
        <dbReference type="SAM" id="MobiDB-lite"/>
    </source>
</evidence>
<dbReference type="GO" id="GO:0000978">
    <property type="term" value="F:RNA polymerase II cis-regulatory region sequence-specific DNA binding"/>
    <property type="evidence" value="ECO:0007669"/>
    <property type="project" value="TreeGrafter"/>
</dbReference>
<keyword evidence="6" id="KW-1185">Reference proteome</keyword>
<dbReference type="AlphaFoldDB" id="A0AAV6VHU2"/>
<sequence length="299" mass="33219">MFRNSLPHIHQTISSRSLSLPPPMEKKQRVKLTCGQPRLPLAGRTFSLSRRAKRSPLPSVPAQTIETKGDCVPVAPKDLELSDITYKKRHYTVQCESPRNRMHLLLDPMAAYQQEPPTSDPGSPYHQTLMSAGQQQQQQQDMYSPGYGSPGPQQQQPNSPGGYYPYARTPTTWQQQDLAMMYPQDPEAWIPDGYQGSLIQRGSDLVDMRSYEGGEPDSPVEPEGEETVAVTVTGTGGGGKAGRGAASQEQRIRRPMNAFMVWAKVERKRLADENPDLHNADLSKMLGKCSHNLTYISKG</sequence>
<organism evidence="5 6">
    <name type="scientific">Oedothorax gibbosus</name>
    <dbReference type="NCBI Taxonomy" id="931172"/>
    <lineage>
        <taxon>Eukaryota</taxon>
        <taxon>Metazoa</taxon>
        <taxon>Ecdysozoa</taxon>
        <taxon>Arthropoda</taxon>
        <taxon>Chelicerata</taxon>
        <taxon>Arachnida</taxon>
        <taxon>Araneae</taxon>
        <taxon>Araneomorphae</taxon>
        <taxon>Entelegynae</taxon>
        <taxon>Araneoidea</taxon>
        <taxon>Linyphiidae</taxon>
        <taxon>Erigoninae</taxon>
        <taxon>Oedothorax</taxon>
    </lineage>
</organism>
<dbReference type="PANTHER" id="PTHR10270:SF317">
    <property type="entry name" value="TRANSCRIPTION FACTOR SOX-15-RELATED"/>
    <property type="match status" value="1"/>
</dbReference>
<dbReference type="Pfam" id="PF00505">
    <property type="entry name" value="HMG_box"/>
    <property type="match status" value="1"/>
</dbReference>
<keyword evidence="1 2" id="KW-0238">DNA-binding</keyword>
<feature type="DNA-binding region" description="HMG box" evidence="2">
    <location>
        <begin position="252"/>
        <end position="299"/>
    </location>
</feature>
<dbReference type="PROSITE" id="PS50118">
    <property type="entry name" value="HMG_BOX_2"/>
    <property type="match status" value="1"/>
</dbReference>
<gene>
    <name evidence="5" type="ORF">JTE90_003830</name>
</gene>
<evidence type="ECO:0000256" key="1">
    <source>
        <dbReference type="ARBA" id="ARBA00023125"/>
    </source>
</evidence>
<dbReference type="InterPro" id="IPR009071">
    <property type="entry name" value="HMG_box_dom"/>
</dbReference>
<dbReference type="PANTHER" id="PTHR10270">
    <property type="entry name" value="SOX TRANSCRIPTION FACTOR"/>
    <property type="match status" value="1"/>
</dbReference>
<feature type="domain" description="HMG box" evidence="4">
    <location>
        <begin position="252"/>
        <end position="299"/>
    </location>
</feature>
<dbReference type="GO" id="GO:0001228">
    <property type="term" value="F:DNA-binding transcription activator activity, RNA polymerase II-specific"/>
    <property type="evidence" value="ECO:0007669"/>
    <property type="project" value="TreeGrafter"/>
</dbReference>
<dbReference type="SUPFAM" id="SSF47095">
    <property type="entry name" value="HMG-box"/>
    <property type="match status" value="1"/>
</dbReference>
<dbReference type="GO" id="GO:0030154">
    <property type="term" value="P:cell differentiation"/>
    <property type="evidence" value="ECO:0007669"/>
    <property type="project" value="TreeGrafter"/>
</dbReference>